<name>A0A8E2EGF8_9PEZI</name>
<proteinExistence type="predicted"/>
<dbReference type="EMBL" id="KV744858">
    <property type="protein sequence ID" value="OCK83566.1"/>
    <property type="molecule type" value="Genomic_DNA"/>
</dbReference>
<dbReference type="AlphaFoldDB" id="A0A8E2EGF8"/>
<sequence>MLPDSYLVLFTAHTKSAVGEAVNATGALVGIYRNDDLEVHRTDLLYEIASSATFSQASQHTCDYPSKISLTTVLSGGGTQDSHSSDPIAARTRCTLGAGAITLRNFGHVPDFASFNVDVWAIIHQRIPATMWSRPMIRVSLKLYRYALLAHHRTPPCNTKGVVLTAMEKRHNANCVPGVLHGTTSLSFCHLKSERDTKARGSRE</sequence>
<keyword evidence="2" id="KW-1185">Reference proteome</keyword>
<gene>
    <name evidence="1" type="ORF">K432DRAFT_466795</name>
</gene>
<reference evidence="1 2" key="1">
    <citation type="journal article" date="2016" name="Nat. Commun.">
        <title>Ectomycorrhizal ecology is imprinted in the genome of the dominant symbiotic fungus Cenococcum geophilum.</title>
        <authorList>
            <consortium name="DOE Joint Genome Institute"/>
            <person name="Peter M."/>
            <person name="Kohler A."/>
            <person name="Ohm R.A."/>
            <person name="Kuo A."/>
            <person name="Krutzmann J."/>
            <person name="Morin E."/>
            <person name="Arend M."/>
            <person name="Barry K.W."/>
            <person name="Binder M."/>
            <person name="Choi C."/>
            <person name="Clum A."/>
            <person name="Copeland A."/>
            <person name="Grisel N."/>
            <person name="Haridas S."/>
            <person name="Kipfer T."/>
            <person name="LaButti K."/>
            <person name="Lindquist E."/>
            <person name="Lipzen A."/>
            <person name="Maire R."/>
            <person name="Meier B."/>
            <person name="Mihaltcheva S."/>
            <person name="Molinier V."/>
            <person name="Murat C."/>
            <person name="Poggeler S."/>
            <person name="Quandt C.A."/>
            <person name="Sperisen C."/>
            <person name="Tritt A."/>
            <person name="Tisserant E."/>
            <person name="Crous P.W."/>
            <person name="Henrissat B."/>
            <person name="Nehls U."/>
            <person name="Egli S."/>
            <person name="Spatafora J.W."/>
            <person name="Grigoriev I.V."/>
            <person name="Martin F.M."/>
        </authorList>
    </citation>
    <scope>NUCLEOTIDE SEQUENCE [LARGE SCALE GENOMIC DNA]</scope>
    <source>
        <strain evidence="1 2">CBS 459.81</strain>
    </source>
</reference>
<dbReference type="Proteomes" id="UP000250266">
    <property type="component" value="Unassembled WGS sequence"/>
</dbReference>
<protein>
    <submittedName>
        <fullName evidence="1">Uncharacterized protein</fullName>
    </submittedName>
</protein>
<evidence type="ECO:0000313" key="2">
    <source>
        <dbReference type="Proteomes" id="UP000250266"/>
    </source>
</evidence>
<accession>A0A8E2EGF8</accession>
<evidence type="ECO:0000313" key="1">
    <source>
        <dbReference type="EMBL" id="OCK83566.1"/>
    </source>
</evidence>
<organism evidence="1 2">
    <name type="scientific">Lepidopterella palustris CBS 459.81</name>
    <dbReference type="NCBI Taxonomy" id="1314670"/>
    <lineage>
        <taxon>Eukaryota</taxon>
        <taxon>Fungi</taxon>
        <taxon>Dikarya</taxon>
        <taxon>Ascomycota</taxon>
        <taxon>Pezizomycotina</taxon>
        <taxon>Dothideomycetes</taxon>
        <taxon>Pleosporomycetidae</taxon>
        <taxon>Mytilinidiales</taxon>
        <taxon>Argynnaceae</taxon>
        <taxon>Lepidopterella</taxon>
    </lineage>
</organism>